<feature type="compositionally biased region" description="Polar residues" evidence="1">
    <location>
        <begin position="749"/>
        <end position="767"/>
    </location>
</feature>
<feature type="compositionally biased region" description="Low complexity" evidence="1">
    <location>
        <begin position="1"/>
        <end position="10"/>
    </location>
</feature>
<feature type="compositionally biased region" description="Polar residues" evidence="1">
    <location>
        <begin position="661"/>
        <end position="672"/>
    </location>
</feature>
<name>A0A238FKR2_9BASI</name>
<feature type="compositionally biased region" description="Low complexity" evidence="1">
    <location>
        <begin position="428"/>
        <end position="439"/>
    </location>
</feature>
<feature type="compositionally biased region" description="Low complexity" evidence="1">
    <location>
        <begin position="848"/>
        <end position="859"/>
    </location>
</feature>
<feature type="region of interest" description="Disordered" evidence="1">
    <location>
        <begin position="718"/>
        <end position="798"/>
    </location>
</feature>
<gene>
    <name evidence="2" type="ORF">BQ2448_6175</name>
</gene>
<feature type="region of interest" description="Disordered" evidence="1">
    <location>
        <begin position="847"/>
        <end position="894"/>
    </location>
</feature>
<feature type="compositionally biased region" description="Basic and acidic residues" evidence="1">
    <location>
        <begin position="574"/>
        <end position="583"/>
    </location>
</feature>
<evidence type="ECO:0000256" key="1">
    <source>
        <dbReference type="SAM" id="MobiDB-lite"/>
    </source>
</evidence>
<feature type="region of interest" description="Disordered" evidence="1">
    <location>
        <begin position="560"/>
        <end position="672"/>
    </location>
</feature>
<evidence type="ECO:0000313" key="2">
    <source>
        <dbReference type="EMBL" id="SCV73745.1"/>
    </source>
</evidence>
<keyword evidence="3" id="KW-1185">Reference proteome</keyword>
<feature type="compositionally biased region" description="Polar residues" evidence="1">
    <location>
        <begin position="494"/>
        <end position="527"/>
    </location>
</feature>
<dbReference type="EMBL" id="FMSP01000019">
    <property type="protein sequence ID" value="SCV73745.1"/>
    <property type="molecule type" value="Genomic_DNA"/>
</dbReference>
<feature type="compositionally biased region" description="Basic residues" evidence="1">
    <location>
        <begin position="366"/>
        <end position="385"/>
    </location>
</feature>
<feature type="compositionally biased region" description="Low complexity" evidence="1">
    <location>
        <begin position="113"/>
        <end position="131"/>
    </location>
</feature>
<feature type="region of interest" description="Disordered" evidence="1">
    <location>
        <begin position="1069"/>
        <end position="1092"/>
    </location>
</feature>
<feature type="compositionally biased region" description="Basic and acidic residues" evidence="1">
    <location>
        <begin position="238"/>
        <end position="247"/>
    </location>
</feature>
<protein>
    <submittedName>
        <fullName evidence="2">BQ2448_6175 protein</fullName>
    </submittedName>
</protein>
<feature type="compositionally biased region" description="Basic and acidic residues" evidence="1">
    <location>
        <begin position="296"/>
        <end position="307"/>
    </location>
</feature>
<dbReference type="AlphaFoldDB" id="A0A238FKR2"/>
<proteinExistence type="predicted"/>
<feature type="compositionally biased region" description="Basic and acidic residues" evidence="1">
    <location>
        <begin position="171"/>
        <end position="194"/>
    </location>
</feature>
<sequence length="1092" mass="113326">MSMSLSTASASPPPPRTRSSASVSTTHKPKRNKSSSSLHSAGGHHSVHHHVQMPQHVRKSSHASTGATPPRLLTSSGSSSSTKKSHFGAGLAMMTSISSASPQPPSTGTNPVAQAGPSASAAGAASTAAAARTETDTEGWDVSPQDELGDLDTSRASRDPRPSDTVASMQEPERGRSRSRSMDRRAAQSTERHANAQGRDSPLPPGPDGRGGRSEGSHERQRFPAVSQTRQSQPKPEGMQKPERPSEADGSTKASAAPAPASAPAPKMPVKEKHSRATFDIADDEDDDDDAEEEERQGRKFGQDRAIEAPVSEAAPPMINSSVDKAAAAPPPVQSPTSPELRATKEVPTRPPMHNKSSSNLSAHTVRPKRNKSSLSLHHAHHGPGHHNVQFVGAAKKRSGSSSGKAKPAFGFGMTTLPAEDSHDRRGSGSSSTKEAGSSNRPGIDRRGSSTSTLVNDNVDDRSALGRTDPRGRTDVARTDPEQKASIPVIPPATSRSRPSKKQTATKETQEVAGSQSSASGWESATNSPFAIAKTLPSTSYRPEAVSGLAQVMGRGDEVAGIVADGQDDDSADEGAKESRKVDVAPMSPPLTTSRPSTSLLPIQSPSRSLSQPRRSSRQPSASSQAPSAPATNTIAFPTSSGEPPSPPRVHPRPAAANIRKGSNASLMSNASARSVALSFAGRMGPPAPMFRRTGTATAPALVDRGHVGAELIGTDTPVGSYDSRRRTIGGTNASMPAGRQMMSHARTDSINSVRSLRTTAETSPQARRTAPGDGRQSADGGRRSIGPRTSSEYASSGSTALAALGSIASQAGSTRPPPTPDGSGGTFRRSASGYFSSALRGLTGLQALTPPLSPSASSRGGPMAGYGASTASSSQHPASTIAKNKSRSSPSPAHFIQPIVSKFVETPPPATSVFLSRSPAQVNAMESAAAAKRSQSSASLNGMGAMSRTQQKAFLARDAPYFASGVGGNTPSSAHGKNTSAVDATFWALAPQIPSGASHPPTAASTRSMVPANSSSTALASAEMQNWARRFIVEAERIERQYRAVEKWRDPLGESLERVWAKRANGHTSAGTLSSTMVANPSNGVMRGEGV</sequence>
<feature type="compositionally biased region" description="Basic and acidic residues" evidence="1">
    <location>
        <begin position="210"/>
        <end position="222"/>
    </location>
</feature>
<feature type="compositionally biased region" description="Polar residues" evidence="1">
    <location>
        <begin position="1069"/>
        <end position="1084"/>
    </location>
</feature>
<feature type="compositionally biased region" description="Low complexity" evidence="1">
    <location>
        <begin position="17"/>
        <end position="26"/>
    </location>
</feature>
<dbReference type="OrthoDB" id="2537937at2759"/>
<organism evidence="2 3">
    <name type="scientific">Microbotryum intermedium</name>
    <dbReference type="NCBI Taxonomy" id="269621"/>
    <lineage>
        <taxon>Eukaryota</taxon>
        <taxon>Fungi</taxon>
        <taxon>Dikarya</taxon>
        <taxon>Basidiomycota</taxon>
        <taxon>Pucciniomycotina</taxon>
        <taxon>Microbotryomycetes</taxon>
        <taxon>Microbotryales</taxon>
        <taxon>Microbotryaceae</taxon>
        <taxon>Microbotryum</taxon>
    </lineage>
</organism>
<feature type="compositionally biased region" description="Basic residues" evidence="1">
    <location>
        <begin position="45"/>
        <end position="61"/>
    </location>
</feature>
<feature type="compositionally biased region" description="Polar residues" evidence="1">
    <location>
        <begin position="870"/>
        <end position="892"/>
    </location>
</feature>
<feature type="compositionally biased region" description="Polar residues" evidence="1">
    <location>
        <begin position="95"/>
        <end position="112"/>
    </location>
</feature>
<evidence type="ECO:0000313" key="3">
    <source>
        <dbReference type="Proteomes" id="UP000198372"/>
    </source>
</evidence>
<feature type="compositionally biased region" description="Acidic residues" evidence="1">
    <location>
        <begin position="281"/>
        <end position="295"/>
    </location>
</feature>
<feature type="compositionally biased region" description="Polar residues" evidence="1">
    <location>
        <begin position="632"/>
        <end position="643"/>
    </location>
</feature>
<feature type="compositionally biased region" description="Low complexity" evidence="1">
    <location>
        <begin position="34"/>
        <end position="44"/>
    </location>
</feature>
<dbReference type="Proteomes" id="UP000198372">
    <property type="component" value="Unassembled WGS sequence"/>
</dbReference>
<feature type="region of interest" description="Disordered" evidence="1">
    <location>
        <begin position="810"/>
        <end position="832"/>
    </location>
</feature>
<reference evidence="3" key="1">
    <citation type="submission" date="2016-09" db="EMBL/GenBank/DDBJ databases">
        <authorList>
            <person name="Jeantristanb JTB J.-T."/>
            <person name="Ricardo R."/>
        </authorList>
    </citation>
    <scope>NUCLEOTIDE SEQUENCE [LARGE SCALE GENOMIC DNA]</scope>
</reference>
<dbReference type="STRING" id="269621.A0A238FKR2"/>
<feature type="compositionally biased region" description="Basic and acidic residues" evidence="1">
    <location>
        <begin position="152"/>
        <end position="162"/>
    </location>
</feature>
<feature type="compositionally biased region" description="Low complexity" evidence="1">
    <location>
        <begin position="590"/>
        <end position="631"/>
    </location>
</feature>
<feature type="region of interest" description="Disordered" evidence="1">
    <location>
        <begin position="1"/>
        <end position="527"/>
    </location>
</feature>
<accession>A0A238FKR2</accession>
<feature type="compositionally biased region" description="Low complexity" evidence="1">
    <location>
        <begin position="400"/>
        <end position="411"/>
    </location>
</feature>
<feature type="compositionally biased region" description="Basic and acidic residues" evidence="1">
    <location>
        <begin position="459"/>
        <end position="483"/>
    </location>
</feature>